<evidence type="ECO:0000256" key="1">
    <source>
        <dbReference type="ARBA" id="ARBA00004239"/>
    </source>
</evidence>
<dbReference type="AlphaFoldDB" id="A0AAE1HJ91"/>
<dbReference type="GO" id="GO:0004252">
    <property type="term" value="F:serine-type endopeptidase activity"/>
    <property type="evidence" value="ECO:0007669"/>
    <property type="project" value="InterPro"/>
</dbReference>
<evidence type="ECO:0000256" key="2">
    <source>
        <dbReference type="ARBA" id="ARBA00022670"/>
    </source>
</evidence>
<evidence type="ECO:0000256" key="7">
    <source>
        <dbReference type="ARBA" id="ARBA00023180"/>
    </source>
</evidence>
<evidence type="ECO:0000256" key="8">
    <source>
        <dbReference type="ARBA" id="ARBA00024195"/>
    </source>
</evidence>
<protein>
    <submittedName>
        <fullName evidence="13">Serine protease easter</fullName>
    </submittedName>
</protein>
<dbReference type="InterPro" id="IPR043504">
    <property type="entry name" value="Peptidase_S1_PA_chymotrypsin"/>
</dbReference>
<feature type="compositionally biased region" description="Basic and acidic residues" evidence="10">
    <location>
        <begin position="67"/>
        <end position="78"/>
    </location>
</feature>
<dbReference type="Gene3D" id="2.40.10.10">
    <property type="entry name" value="Trypsin-like serine proteases"/>
    <property type="match status" value="2"/>
</dbReference>
<dbReference type="InterPro" id="IPR001314">
    <property type="entry name" value="Peptidase_S1A"/>
</dbReference>
<dbReference type="FunFam" id="2.40.10.10:FF:000028">
    <property type="entry name" value="Serine protease easter"/>
    <property type="match status" value="1"/>
</dbReference>
<feature type="compositionally biased region" description="Low complexity" evidence="10">
    <location>
        <begin position="170"/>
        <end position="183"/>
    </location>
</feature>
<dbReference type="FunFam" id="2.40.10.10:FF:000036">
    <property type="entry name" value="Trypsin beta"/>
    <property type="match status" value="1"/>
</dbReference>
<dbReference type="PANTHER" id="PTHR24256">
    <property type="entry name" value="TRYPTASE-RELATED"/>
    <property type="match status" value="1"/>
</dbReference>
<evidence type="ECO:0000256" key="6">
    <source>
        <dbReference type="ARBA" id="ARBA00023157"/>
    </source>
</evidence>
<evidence type="ECO:0000256" key="5">
    <source>
        <dbReference type="ARBA" id="ARBA00022825"/>
    </source>
</evidence>
<dbReference type="PROSITE" id="PS50240">
    <property type="entry name" value="TRYPSIN_DOM"/>
    <property type="match status" value="1"/>
</dbReference>
<accession>A0AAE1HJ91</accession>
<evidence type="ECO:0000313" key="14">
    <source>
        <dbReference type="Proteomes" id="UP001219518"/>
    </source>
</evidence>
<keyword evidence="7" id="KW-0325">Glycoprotein</keyword>
<reference evidence="13" key="1">
    <citation type="submission" date="2021-07" db="EMBL/GenBank/DDBJ databases">
        <authorList>
            <person name="Catto M.A."/>
            <person name="Jacobson A."/>
            <person name="Kennedy G."/>
            <person name="Labadie P."/>
            <person name="Hunt B.G."/>
            <person name="Srinivasan R."/>
        </authorList>
    </citation>
    <scope>NUCLEOTIDE SEQUENCE</scope>
    <source>
        <strain evidence="13">PL_HMW_Pooled</strain>
        <tissue evidence="13">Head</tissue>
    </source>
</reference>
<comment type="similarity">
    <text evidence="8">Belongs to the peptidase S1 family. CLIP subfamily.</text>
</comment>
<evidence type="ECO:0000256" key="3">
    <source>
        <dbReference type="ARBA" id="ARBA00022729"/>
    </source>
</evidence>
<sequence length="479" mass="51226">MGVLPRRTAGREAMGPAGLLLTLVEVLSVTATVASTTVRPPAPRFALGHPSSSHSRWWPVPGMAAPHESDKKEEREARSGSQAAGILTRAVPSWSAAVTLWLNPQPPGAAAGAPTGPARTSPAPAAMDTNLDDEEDPPVSFPPTPEWTPGRASRWSGGGDSPERADLGAEGRPAPGAGPARNGRSQRVDHGDTDAPPVDSDAPGWRLMDVTRCGLSRGAVSDRIVGGVVAALGQFPWLARIGYNLEGVPRRVYRCAGAVITHFHVLTAAHCVKNLPDNFEFAGVRLGEWDTATDPDCQNTVCAPPVYDVDPESVIVHQDYNNPRFANDIALVKLAQKINFNGWVAPVCVPYGELLSRSYEWERTEVAGWGIYDIGLQRSSQELRTVHLPVVSNSICHALYRNQANITKRQLCAGGELGFDACSGDSGGPLLKVEAYNGGPRYFIVGIVSFGSKRCGLTPTPGVYTRVSYYVDWILDNIG</sequence>
<dbReference type="InterPro" id="IPR018114">
    <property type="entry name" value="TRYPSIN_HIS"/>
</dbReference>
<evidence type="ECO:0000256" key="11">
    <source>
        <dbReference type="SAM" id="SignalP"/>
    </source>
</evidence>
<dbReference type="InterPro" id="IPR033116">
    <property type="entry name" value="TRYPSIN_SER"/>
</dbReference>
<dbReference type="PROSITE" id="PS00135">
    <property type="entry name" value="TRYPSIN_SER"/>
    <property type="match status" value="1"/>
</dbReference>
<reference evidence="13" key="2">
    <citation type="journal article" date="2023" name="BMC Genomics">
        <title>Pest status, molecular evolution, and epigenetic factors derived from the genome assembly of Frankliniella fusca, a thysanopteran phytovirus vector.</title>
        <authorList>
            <person name="Catto M.A."/>
            <person name="Labadie P.E."/>
            <person name="Jacobson A.L."/>
            <person name="Kennedy G.G."/>
            <person name="Srinivasan R."/>
            <person name="Hunt B.G."/>
        </authorList>
    </citation>
    <scope>NUCLEOTIDE SEQUENCE</scope>
    <source>
        <strain evidence="13">PL_HMW_Pooled</strain>
    </source>
</reference>
<dbReference type="PRINTS" id="PR00722">
    <property type="entry name" value="CHYMOTRYPSIN"/>
</dbReference>
<dbReference type="InterPro" id="IPR051487">
    <property type="entry name" value="Ser/Thr_Proteases_Immune/Dev"/>
</dbReference>
<keyword evidence="2 9" id="KW-0645">Protease</keyword>
<gene>
    <name evidence="13" type="ORF">KUF71_010876</name>
</gene>
<dbReference type="GO" id="GO:0005576">
    <property type="term" value="C:extracellular region"/>
    <property type="evidence" value="ECO:0007669"/>
    <property type="project" value="UniProtKB-SubCell"/>
</dbReference>
<proteinExistence type="inferred from homology"/>
<keyword evidence="4 9" id="KW-0378">Hydrolase</keyword>
<dbReference type="InterPro" id="IPR009003">
    <property type="entry name" value="Peptidase_S1_PA"/>
</dbReference>
<feature type="compositionally biased region" description="Low complexity" evidence="10">
    <location>
        <begin position="108"/>
        <end position="126"/>
    </location>
</feature>
<evidence type="ECO:0000256" key="10">
    <source>
        <dbReference type="SAM" id="MobiDB-lite"/>
    </source>
</evidence>
<feature type="domain" description="Peptidase S1" evidence="12">
    <location>
        <begin position="224"/>
        <end position="479"/>
    </location>
</feature>
<evidence type="ECO:0000256" key="4">
    <source>
        <dbReference type="ARBA" id="ARBA00022801"/>
    </source>
</evidence>
<feature type="chain" id="PRO_5042174458" evidence="11">
    <location>
        <begin position="35"/>
        <end position="479"/>
    </location>
</feature>
<feature type="signal peptide" evidence="11">
    <location>
        <begin position="1"/>
        <end position="34"/>
    </location>
</feature>
<organism evidence="13 14">
    <name type="scientific">Frankliniella fusca</name>
    <dbReference type="NCBI Taxonomy" id="407009"/>
    <lineage>
        <taxon>Eukaryota</taxon>
        <taxon>Metazoa</taxon>
        <taxon>Ecdysozoa</taxon>
        <taxon>Arthropoda</taxon>
        <taxon>Hexapoda</taxon>
        <taxon>Insecta</taxon>
        <taxon>Pterygota</taxon>
        <taxon>Neoptera</taxon>
        <taxon>Paraneoptera</taxon>
        <taxon>Thysanoptera</taxon>
        <taxon>Terebrantia</taxon>
        <taxon>Thripoidea</taxon>
        <taxon>Thripidae</taxon>
        <taxon>Frankliniella</taxon>
    </lineage>
</organism>
<evidence type="ECO:0000259" key="12">
    <source>
        <dbReference type="PROSITE" id="PS50240"/>
    </source>
</evidence>
<dbReference type="Proteomes" id="UP001219518">
    <property type="component" value="Unassembled WGS sequence"/>
</dbReference>
<comment type="caution">
    <text evidence="13">The sequence shown here is derived from an EMBL/GenBank/DDBJ whole genome shotgun (WGS) entry which is preliminary data.</text>
</comment>
<dbReference type="SMART" id="SM00020">
    <property type="entry name" value="Tryp_SPc"/>
    <property type="match status" value="1"/>
</dbReference>
<comment type="subcellular location">
    <subcellularLocation>
        <location evidence="1">Secreted</location>
        <location evidence="1">Extracellular space</location>
    </subcellularLocation>
</comment>
<keyword evidence="5 9" id="KW-0720">Serine protease</keyword>
<dbReference type="Pfam" id="PF00089">
    <property type="entry name" value="Trypsin"/>
    <property type="match status" value="1"/>
</dbReference>
<evidence type="ECO:0000256" key="9">
    <source>
        <dbReference type="RuleBase" id="RU363034"/>
    </source>
</evidence>
<dbReference type="InterPro" id="IPR001254">
    <property type="entry name" value="Trypsin_dom"/>
</dbReference>
<feature type="region of interest" description="Disordered" evidence="10">
    <location>
        <begin position="61"/>
        <end position="84"/>
    </location>
</feature>
<evidence type="ECO:0000313" key="13">
    <source>
        <dbReference type="EMBL" id="KAK3921691.1"/>
    </source>
</evidence>
<dbReference type="CDD" id="cd00190">
    <property type="entry name" value="Tryp_SPc"/>
    <property type="match status" value="1"/>
</dbReference>
<dbReference type="EMBL" id="JAHWGI010001046">
    <property type="protein sequence ID" value="KAK3921691.1"/>
    <property type="molecule type" value="Genomic_DNA"/>
</dbReference>
<feature type="region of interest" description="Disordered" evidence="10">
    <location>
        <begin position="105"/>
        <end position="203"/>
    </location>
</feature>
<dbReference type="GO" id="GO:0006508">
    <property type="term" value="P:proteolysis"/>
    <property type="evidence" value="ECO:0007669"/>
    <property type="project" value="UniProtKB-KW"/>
</dbReference>
<name>A0AAE1HJ91_9NEOP</name>
<keyword evidence="6" id="KW-1015">Disulfide bond</keyword>
<keyword evidence="3 11" id="KW-0732">Signal</keyword>
<dbReference type="PROSITE" id="PS00134">
    <property type="entry name" value="TRYPSIN_HIS"/>
    <property type="match status" value="1"/>
</dbReference>
<dbReference type="SUPFAM" id="SSF50494">
    <property type="entry name" value="Trypsin-like serine proteases"/>
    <property type="match status" value="1"/>
</dbReference>
<keyword evidence="14" id="KW-1185">Reference proteome</keyword>